<gene>
    <name evidence="1" type="ORF">DAA48_16705</name>
</gene>
<proteinExistence type="predicted"/>
<sequence>MSKNTVAIHHYALSASCPSVIQAVNTRPLFKPEENLSVLFKDGKLVVAAAVYTALESKDSSFNEIENDIFETKDDSESYFVVVPTGNEIPYHKRAHLIGHVQMYIVNGIVFPCTSQHEAQITGQKRIGASVFWIKPKQEKKKKHKKGHKKAK</sequence>
<comment type="caution">
    <text evidence="1">The sequence shown here is derived from an EMBL/GenBank/DDBJ whole genome shotgun (WGS) entry which is preliminary data.</text>
</comment>
<accession>A0A2T4MZB1</accession>
<evidence type="ECO:0000313" key="1">
    <source>
        <dbReference type="EMBL" id="PTH79903.1"/>
    </source>
</evidence>
<dbReference type="AlphaFoldDB" id="A0A2T4MZB1"/>
<dbReference type="Proteomes" id="UP000241986">
    <property type="component" value="Unassembled WGS sequence"/>
</dbReference>
<reference evidence="1 2" key="1">
    <citation type="submission" date="2018-03" db="EMBL/GenBank/DDBJ databases">
        <title>Aeromonas veronii whole genome sequencing and analysis.</title>
        <authorList>
            <person name="Xie H."/>
            <person name="Liu T."/>
            <person name="Wang K."/>
        </authorList>
    </citation>
    <scope>NUCLEOTIDE SEQUENCE [LARGE SCALE GENOMIC DNA]</scope>
    <source>
        <strain evidence="1 2">XH.VA.1</strain>
    </source>
</reference>
<protein>
    <submittedName>
        <fullName evidence="1">Uncharacterized protein</fullName>
    </submittedName>
</protein>
<dbReference type="RefSeq" id="WP_107684072.1">
    <property type="nucleotide sequence ID" value="NZ_PZKL01000038.1"/>
</dbReference>
<dbReference type="PROSITE" id="PS51257">
    <property type="entry name" value="PROKAR_LIPOPROTEIN"/>
    <property type="match status" value="1"/>
</dbReference>
<organism evidence="1 2">
    <name type="scientific">Aeromonas veronii</name>
    <dbReference type="NCBI Taxonomy" id="654"/>
    <lineage>
        <taxon>Bacteria</taxon>
        <taxon>Pseudomonadati</taxon>
        <taxon>Pseudomonadota</taxon>
        <taxon>Gammaproteobacteria</taxon>
        <taxon>Aeromonadales</taxon>
        <taxon>Aeromonadaceae</taxon>
        <taxon>Aeromonas</taxon>
    </lineage>
</organism>
<dbReference type="EMBL" id="PZKL01000038">
    <property type="protein sequence ID" value="PTH79903.1"/>
    <property type="molecule type" value="Genomic_DNA"/>
</dbReference>
<evidence type="ECO:0000313" key="2">
    <source>
        <dbReference type="Proteomes" id="UP000241986"/>
    </source>
</evidence>
<name>A0A2T4MZB1_AERVE</name>